<evidence type="ECO:0000313" key="2">
    <source>
        <dbReference type="Proteomes" id="UP001221898"/>
    </source>
</evidence>
<accession>A0AAD7R3S2</accession>
<reference evidence="1" key="1">
    <citation type="journal article" date="2023" name="Science">
        <title>Genome structures resolve the early diversification of teleost fishes.</title>
        <authorList>
            <person name="Parey E."/>
            <person name="Louis A."/>
            <person name="Montfort J."/>
            <person name="Bouchez O."/>
            <person name="Roques C."/>
            <person name="Iampietro C."/>
            <person name="Lluch J."/>
            <person name="Castinel A."/>
            <person name="Donnadieu C."/>
            <person name="Desvignes T."/>
            <person name="Floi Bucao C."/>
            <person name="Jouanno E."/>
            <person name="Wen M."/>
            <person name="Mejri S."/>
            <person name="Dirks R."/>
            <person name="Jansen H."/>
            <person name="Henkel C."/>
            <person name="Chen W.J."/>
            <person name="Zahm M."/>
            <person name="Cabau C."/>
            <person name="Klopp C."/>
            <person name="Thompson A.W."/>
            <person name="Robinson-Rechavi M."/>
            <person name="Braasch I."/>
            <person name="Lecointre G."/>
            <person name="Bobe J."/>
            <person name="Postlethwait J.H."/>
            <person name="Berthelot C."/>
            <person name="Roest Crollius H."/>
            <person name="Guiguen Y."/>
        </authorList>
    </citation>
    <scope>NUCLEOTIDE SEQUENCE</scope>
    <source>
        <strain evidence="1">NC1722</strain>
    </source>
</reference>
<dbReference type="AlphaFoldDB" id="A0AAD7R3S2"/>
<gene>
    <name evidence="1" type="ORF">AAFF_G00416020</name>
</gene>
<name>A0AAD7R3S2_9TELE</name>
<proteinExistence type="predicted"/>
<protein>
    <submittedName>
        <fullName evidence="1">Uncharacterized protein</fullName>
    </submittedName>
</protein>
<organism evidence="1 2">
    <name type="scientific">Aldrovandia affinis</name>
    <dbReference type="NCBI Taxonomy" id="143900"/>
    <lineage>
        <taxon>Eukaryota</taxon>
        <taxon>Metazoa</taxon>
        <taxon>Chordata</taxon>
        <taxon>Craniata</taxon>
        <taxon>Vertebrata</taxon>
        <taxon>Euteleostomi</taxon>
        <taxon>Actinopterygii</taxon>
        <taxon>Neopterygii</taxon>
        <taxon>Teleostei</taxon>
        <taxon>Notacanthiformes</taxon>
        <taxon>Halosauridae</taxon>
        <taxon>Aldrovandia</taxon>
    </lineage>
</organism>
<evidence type="ECO:0000313" key="1">
    <source>
        <dbReference type="EMBL" id="KAJ8361870.1"/>
    </source>
</evidence>
<sequence>MFLFGKRSCIKEGNMVVSNYFLSCARYAVWVRRNYAMKEGKQVDVIRMFAALVQRYMGLVFAYFVAQGEMEGFEKIFTCKNPFMEVVEGVLKIEL</sequence>
<dbReference type="Proteomes" id="UP001221898">
    <property type="component" value="Unassembled WGS sequence"/>
</dbReference>
<keyword evidence="2" id="KW-1185">Reference proteome</keyword>
<comment type="caution">
    <text evidence="1">The sequence shown here is derived from an EMBL/GenBank/DDBJ whole genome shotgun (WGS) entry which is preliminary data.</text>
</comment>
<dbReference type="EMBL" id="JAINUG010000855">
    <property type="protein sequence ID" value="KAJ8361870.1"/>
    <property type="molecule type" value="Genomic_DNA"/>
</dbReference>